<protein>
    <recommendedName>
        <fullName evidence="1">J domain-containing protein</fullName>
    </recommendedName>
</protein>
<dbReference type="InterPro" id="IPR001623">
    <property type="entry name" value="DnaJ_domain"/>
</dbReference>
<proteinExistence type="predicted"/>
<dbReference type="Gene3D" id="1.10.287.110">
    <property type="entry name" value="DnaJ domain"/>
    <property type="match status" value="1"/>
</dbReference>
<sequence length="329" mass="37619">MRGDEARLLLGFPPTSRLTLSQIKAAYKSKAWEYHPDRVPVQEKPGAESKFKLISEAYNFLLDGNSCLHIVYERSNAYSKESWIPGEVADFMKAPQEVYLKIKENMKWHHIGRRRWKSETMEIAAFYMHSDNKDGEEQHREDLLNKIKGRSPGGRSSGAETQLIKSRLDSFVLNMLKGQTSPDYKQVNSNIGFDKVSHKEVISAISANSFIMQESLEMQQIPYNLVELKASWAITGCSILADCWKDVQSGTLINFVVSCPRGVYFVSSVDATDMIEDALNLFKLLDNVVVEIVEENVLQEILYNEIEQFYGDENDQYENESKCSDKRET</sequence>
<dbReference type="EMBL" id="AM434998">
    <property type="protein sequence ID" value="CAN67128.1"/>
    <property type="molecule type" value="Genomic_DNA"/>
</dbReference>
<dbReference type="SUPFAM" id="SSF46565">
    <property type="entry name" value="Chaperone J-domain"/>
    <property type="match status" value="1"/>
</dbReference>
<dbReference type="PANTHER" id="PTHR32166:SF108">
    <property type="entry name" value="BED-TYPE DOMAIN-CONTAINING PROTEIN"/>
    <property type="match status" value="1"/>
</dbReference>
<dbReference type="InterPro" id="IPR036869">
    <property type="entry name" value="J_dom_sf"/>
</dbReference>
<dbReference type="SMART" id="SM00271">
    <property type="entry name" value="DnaJ"/>
    <property type="match status" value="1"/>
</dbReference>
<dbReference type="PROSITE" id="PS50076">
    <property type="entry name" value="DNAJ_2"/>
    <property type="match status" value="1"/>
</dbReference>
<feature type="domain" description="J" evidence="1">
    <location>
        <begin position="5"/>
        <end position="76"/>
    </location>
</feature>
<name>A5ATJ6_VITVI</name>
<dbReference type="AlphaFoldDB" id="A5ATJ6"/>
<gene>
    <name evidence="2" type="ORF">VITISV_040169</name>
</gene>
<dbReference type="ExpressionAtlas" id="A5ATJ6">
    <property type="expression patterns" value="baseline and differential"/>
</dbReference>
<dbReference type="PANTHER" id="PTHR32166">
    <property type="entry name" value="OSJNBA0013A04.12 PROTEIN"/>
    <property type="match status" value="1"/>
</dbReference>
<evidence type="ECO:0000259" key="1">
    <source>
        <dbReference type="PROSITE" id="PS50076"/>
    </source>
</evidence>
<dbReference type="InterPro" id="IPR007021">
    <property type="entry name" value="DUF659"/>
</dbReference>
<organism evidence="2">
    <name type="scientific">Vitis vinifera</name>
    <name type="common">Grape</name>
    <dbReference type="NCBI Taxonomy" id="29760"/>
    <lineage>
        <taxon>Eukaryota</taxon>
        <taxon>Viridiplantae</taxon>
        <taxon>Streptophyta</taxon>
        <taxon>Embryophyta</taxon>
        <taxon>Tracheophyta</taxon>
        <taxon>Spermatophyta</taxon>
        <taxon>Magnoliopsida</taxon>
        <taxon>eudicotyledons</taxon>
        <taxon>Gunneridae</taxon>
        <taxon>Pentapetalae</taxon>
        <taxon>rosids</taxon>
        <taxon>Vitales</taxon>
        <taxon>Vitaceae</taxon>
        <taxon>Viteae</taxon>
        <taxon>Vitis</taxon>
    </lineage>
</organism>
<dbReference type="CDD" id="cd06257">
    <property type="entry name" value="DnaJ"/>
    <property type="match status" value="1"/>
</dbReference>
<reference evidence="2" key="1">
    <citation type="journal article" date="2007" name="PLoS ONE">
        <title>The first genome sequence of an elite grapevine cultivar (Pinot noir Vitis vinifera L.): coping with a highly heterozygous genome.</title>
        <authorList>
            <person name="Velasco R."/>
            <person name="Zharkikh A."/>
            <person name="Troggio M."/>
            <person name="Cartwright D.A."/>
            <person name="Cestaro A."/>
            <person name="Pruss D."/>
            <person name="Pindo M."/>
            <person name="FitzGerald L.M."/>
            <person name="Vezzulli S."/>
            <person name="Reid J."/>
            <person name="Malacarne G."/>
            <person name="Iliev D."/>
            <person name="Coppola G."/>
            <person name="Wardell B."/>
            <person name="Micheletti D."/>
            <person name="Macalma T."/>
            <person name="Facci M."/>
            <person name="Mitchell J.T."/>
            <person name="Perazzolli M."/>
            <person name="Eldredge G."/>
            <person name="Gatto P."/>
            <person name="Oyzerski R."/>
            <person name="Moretto M."/>
            <person name="Gutin N."/>
            <person name="Stefanini M."/>
            <person name="Chen Y."/>
            <person name="Segala C."/>
            <person name="Davenport C."/>
            <person name="Dematte L."/>
            <person name="Mraz A."/>
            <person name="Battilana J."/>
            <person name="Stormo K."/>
            <person name="Costa F."/>
            <person name="Tao Q."/>
            <person name="Si-Ammour A."/>
            <person name="Harkins T."/>
            <person name="Lackey A."/>
            <person name="Perbost C."/>
            <person name="Taillon B."/>
            <person name="Stella A."/>
            <person name="Solovyev V."/>
            <person name="Fawcett J.A."/>
            <person name="Sterck L."/>
            <person name="Vandepoele K."/>
            <person name="Grando S.M."/>
            <person name="Toppo S."/>
            <person name="Moser C."/>
            <person name="Lanchbury J."/>
            <person name="Bogden R."/>
            <person name="Skolnick M."/>
            <person name="Sgaramella V."/>
            <person name="Bhatnagar S.K."/>
            <person name="Fontana P."/>
            <person name="Gutin A."/>
            <person name="Van de Peer Y."/>
            <person name="Salamini F."/>
            <person name="Viola R."/>
        </authorList>
    </citation>
    <scope>NUCLEOTIDE SEQUENCE</scope>
</reference>
<dbReference type="Pfam" id="PF04937">
    <property type="entry name" value="DUF659"/>
    <property type="match status" value="1"/>
</dbReference>
<dbReference type="Pfam" id="PF00226">
    <property type="entry name" value="DnaJ"/>
    <property type="match status" value="1"/>
</dbReference>
<dbReference type="PRINTS" id="PR00625">
    <property type="entry name" value="JDOMAIN"/>
</dbReference>
<accession>A5ATJ6</accession>
<evidence type="ECO:0000313" key="2">
    <source>
        <dbReference type="EMBL" id="CAN67128.1"/>
    </source>
</evidence>